<keyword evidence="1" id="KW-0234">DNA repair</keyword>
<dbReference type="GO" id="GO:0000723">
    <property type="term" value="P:telomere maintenance"/>
    <property type="evidence" value="ECO:0007669"/>
    <property type="project" value="InterPro"/>
</dbReference>
<keyword evidence="4" id="KW-1185">Reference proteome</keyword>
<keyword evidence="1" id="KW-0233">DNA recombination</keyword>
<reference evidence="3 4" key="1">
    <citation type="journal article" date="2016" name="Mol. Biol. Evol.">
        <title>Comparative Genomics of Early-Diverging Mushroom-Forming Fungi Provides Insights into the Origins of Lignocellulose Decay Capabilities.</title>
        <authorList>
            <person name="Nagy L.G."/>
            <person name="Riley R."/>
            <person name="Tritt A."/>
            <person name="Adam C."/>
            <person name="Daum C."/>
            <person name="Floudas D."/>
            <person name="Sun H."/>
            <person name="Yadav J.S."/>
            <person name="Pangilinan J."/>
            <person name="Larsson K.H."/>
            <person name="Matsuura K."/>
            <person name="Barry K."/>
            <person name="Labutti K."/>
            <person name="Kuo R."/>
            <person name="Ohm R.A."/>
            <person name="Bhattacharya S.S."/>
            <person name="Shirouzu T."/>
            <person name="Yoshinaga Y."/>
            <person name="Martin F.M."/>
            <person name="Grigoriev I.V."/>
            <person name="Hibbett D.S."/>
        </authorList>
    </citation>
    <scope>NUCLEOTIDE SEQUENCE [LARGE SCALE GENOMIC DNA]</scope>
    <source>
        <strain evidence="3 4">HHB12733</strain>
    </source>
</reference>
<dbReference type="GO" id="GO:0005524">
    <property type="term" value="F:ATP binding"/>
    <property type="evidence" value="ECO:0007669"/>
    <property type="project" value="UniProtKB-KW"/>
</dbReference>
<evidence type="ECO:0000313" key="4">
    <source>
        <dbReference type="Proteomes" id="UP000076842"/>
    </source>
</evidence>
<keyword evidence="1" id="KW-0547">Nucleotide-binding</keyword>
<accession>A0A165C1B3</accession>
<dbReference type="GO" id="GO:0043139">
    <property type="term" value="F:5'-3' DNA helicase activity"/>
    <property type="evidence" value="ECO:0007669"/>
    <property type="project" value="UniProtKB-EC"/>
</dbReference>
<evidence type="ECO:0000256" key="1">
    <source>
        <dbReference type="RuleBase" id="RU363044"/>
    </source>
</evidence>
<keyword evidence="1" id="KW-0378">Hydrolase</keyword>
<evidence type="ECO:0000259" key="2">
    <source>
        <dbReference type="Pfam" id="PF05970"/>
    </source>
</evidence>
<dbReference type="Gene3D" id="3.40.50.300">
    <property type="entry name" value="P-loop containing nucleotide triphosphate hydrolases"/>
    <property type="match status" value="1"/>
</dbReference>
<dbReference type="InterPro" id="IPR010285">
    <property type="entry name" value="DNA_helicase_pif1-like_DEAD"/>
</dbReference>
<gene>
    <name evidence="3" type="ORF">CALCODRAFT_445013</name>
</gene>
<dbReference type="GO" id="GO:0016887">
    <property type="term" value="F:ATP hydrolysis activity"/>
    <property type="evidence" value="ECO:0007669"/>
    <property type="project" value="RHEA"/>
</dbReference>
<organism evidence="3 4">
    <name type="scientific">Calocera cornea HHB12733</name>
    <dbReference type="NCBI Taxonomy" id="1353952"/>
    <lineage>
        <taxon>Eukaryota</taxon>
        <taxon>Fungi</taxon>
        <taxon>Dikarya</taxon>
        <taxon>Basidiomycota</taxon>
        <taxon>Agaricomycotina</taxon>
        <taxon>Dacrymycetes</taxon>
        <taxon>Dacrymycetales</taxon>
        <taxon>Dacrymycetaceae</taxon>
        <taxon>Calocera</taxon>
    </lineage>
</organism>
<keyword evidence="1" id="KW-0067">ATP-binding</keyword>
<sequence>MAIVKALREKFKDRPGAVAVTGSTGRAASLIGGQTLHSFAAIGLAKGTAKELANKIKYNETAVQRWMETEVLIIDESEF</sequence>
<dbReference type="GO" id="GO:0006281">
    <property type="term" value="P:DNA repair"/>
    <property type="evidence" value="ECO:0007669"/>
    <property type="project" value="UniProtKB-KW"/>
</dbReference>
<comment type="catalytic activity">
    <reaction evidence="1">
        <text>ATP + H2O = ADP + phosphate + H(+)</text>
        <dbReference type="Rhea" id="RHEA:13065"/>
        <dbReference type="ChEBI" id="CHEBI:15377"/>
        <dbReference type="ChEBI" id="CHEBI:15378"/>
        <dbReference type="ChEBI" id="CHEBI:30616"/>
        <dbReference type="ChEBI" id="CHEBI:43474"/>
        <dbReference type="ChEBI" id="CHEBI:456216"/>
        <dbReference type="EC" id="5.6.2.3"/>
    </reaction>
</comment>
<dbReference type="AlphaFoldDB" id="A0A165C1B3"/>
<dbReference type="GO" id="GO:0006310">
    <property type="term" value="P:DNA recombination"/>
    <property type="evidence" value="ECO:0007669"/>
    <property type="project" value="UniProtKB-KW"/>
</dbReference>
<evidence type="ECO:0000313" key="3">
    <source>
        <dbReference type="EMBL" id="KZT50092.1"/>
    </source>
</evidence>
<dbReference type="EC" id="5.6.2.3" evidence="1"/>
<proteinExistence type="inferred from homology"/>
<comment type="cofactor">
    <cofactor evidence="1">
        <name>Mg(2+)</name>
        <dbReference type="ChEBI" id="CHEBI:18420"/>
    </cofactor>
</comment>
<dbReference type="InParanoid" id="A0A165C1B3"/>
<name>A0A165C1B3_9BASI</name>
<keyword evidence="1" id="KW-0347">Helicase</keyword>
<comment type="similarity">
    <text evidence="1">Belongs to the helicase family.</text>
</comment>
<dbReference type="OrthoDB" id="432234at2759"/>
<dbReference type="EMBL" id="KV424238">
    <property type="protein sequence ID" value="KZT50092.1"/>
    <property type="molecule type" value="Genomic_DNA"/>
</dbReference>
<dbReference type="Pfam" id="PF05970">
    <property type="entry name" value="PIF1"/>
    <property type="match status" value="1"/>
</dbReference>
<dbReference type="Proteomes" id="UP000076842">
    <property type="component" value="Unassembled WGS sequence"/>
</dbReference>
<dbReference type="STRING" id="1353952.A0A165C1B3"/>
<dbReference type="InterPro" id="IPR027417">
    <property type="entry name" value="P-loop_NTPase"/>
</dbReference>
<protein>
    <recommendedName>
        <fullName evidence="1">ATP-dependent DNA helicase</fullName>
        <ecNumber evidence="1">5.6.2.3</ecNumber>
    </recommendedName>
</protein>
<keyword evidence="1" id="KW-0227">DNA damage</keyword>
<feature type="domain" description="DNA helicase Pif1-like DEAD-box helicase" evidence="2">
    <location>
        <begin position="4"/>
        <end position="77"/>
    </location>
</feature>